<dbReference type="KEGG" id="dea:FPZ08_16905"/>
<dbReference type="EMBL" id="CP042304">
    <property type="protein sequence ID" value="QDZ12278.1"/>
    <property type="molecule type" value="Genomic_DNA"/>
</dbReference>
<keyword evidence="7" id="KW-1185">Reference proteome</keyword>
<keyword evidence="3 6" id="KW-0808">Transferase</keyword>
<dbReference type="REBASE" id="357819">
    <property type="entry name" value="Dsp520ORF16905P"/>
</dbReference>
<accession>A0A5B8LV95</accession>
<evidence type="ECO:0000256" key="2">
    <source>
        <dbReference type="ARBA" id="ARBA00022603"/>
    </source>
</evidence>
<dbReference type="GO" id="GO:0009007">
    <property type="term" value="F:site-specific DNA-methyltransferase (adenine-specific) activity"/>
    <property type="evidence" value="ECO:0007669"/>
    <property type="project" value="UniProtKB-EC"/>
</dbReference>
<protein>
    <recommendedName>
        <fullName evidence="1">site-specific DNA-methyltransferase (adenine-specific)</fullName>
        <ecNumber evidence="1">2.1.1.72</ecNumber>
    </recommendedName>
</protein>
<proteinExistence type="predicted"/>
<comment type="catalytic activity">
    <reaction evidence="4">
        <text>a 2'-deoxyadenosine in DNA + S-adenosyl-L-methionine = an N(6)-methyl-2'-deoxyadenosine in DNA + S-adenosyl-L-homocysteine + H(+)</text>
        <dbReference type="Rhea" id="RHEA:15197"/>
        <dbReference type="Rhea" id="RHEA-COMP:12418"/>
        <dbReference type="Rhea" id="RHEA-COMP:12419"/>
        <dbReference type="ChEBI" id="CHEBI:15378"/>
        <dbReference type="ChEBI" id="CHEBI:57856"/>
        <dbReference type="ChEBI" id="CHEBI:59789"/>
        <dbReference type="ChEBI" id="CHEBI:90615"/>
        <dbReference type="ChEBI" id="CHEBI:90616"/>
        <dbReference type="EC" id="2.1.1.72"/>
    </reaction>
</comment>
<reference evidence="6 7" key="1">
    <citation type="submission" date="2019-07" db="EMBL/GenBank/DDBJ databases">
        <title>Full genome sequence of Devosia sp. Gsoil 520.</title>
        <authorList>
            <person name="Im W.-T."/>
        </authorList>
    </citation>
    <scope>NUCLEOTIDE SEQUENCE [LARGE SCALE GENOMIC DNA]</scope>
    <source>
        <strain evidence="6 7">Gsoil 520</strain>
    </source>
</reference>
<dbReference type="SUPFAM" id="SSF53335">
    <property type="entry name" value="S-adenosyl-L-methionine-dependent methyltransferases"/>
    <property type="match status" value="1"/>
</dbReference>
<evidence type="ECO:0000259" key="5">
    <source>
        <dbReference type="Pfam" id="PF18135"/>
    </source>
</evidence>
<dbReference type="InterPro" id="IPR029063">
    <property type="entry name" value="SAM-dependent_MTases_sf"/>
</dbReference>
<organism evidence="6 7">
    <name type="scientific">Devosia ginsengisoli</name>
    <dbReference type="NCBI Taxonomy" id="400770"/>
    <lineage>
        <taxon>Bacteria</taxon>
        <taxon>Pseudomonadati</taxon>
        <taxon>Pseudomonadota</taxon>
        <taxon>Alphaproteobacteria</taxon>
        <taxon>Hyphomicrobiales</taxon>
        <taxon>Devosiaceae</taxon>
        <taxon>Devosia</taxon>
    </lineage>
</organism>
<evidence type="ECO:0000313" key="7">
    <source>
        <dbReference type="Proteomes" id="UP000315364"/>
    </source>
</evidence>
<dbReference type="PANTHER" id="PTHR33841:SF1">
    <property type="entry name" value="DNA METHYLTRANSFERASE A"/>
    <property type="match status" value="1"/>
</dbReference>
<gene>
    <name evidence="6" type="ORF">FPZ08_16905</name>
</gene>
<evidence type="ECO:0000256" key="1">
    <source>
        <dbReference type="ARBA" id="ARBA00011900"/>
    </source>
</evidence>
<dbReference type="EC" id="2.1.1.72" evidence="1"/>
<dbReference type="Gene3D" id="3.40.50.150">
    <property type="entry name" value="Vaccinia Virus protein VP39"/>
    <property type="match status" value="1"/>
</dbReference>
<dbReference type="InterPro" id="IPR050953">
    <property type="entry name" value="N4_N6_ade-DNA_methylase"/>
</dbReference>
<dbReference type="OrthoDB" id="5194627at2"/>
<feature type="domain" description="Type ISP restriction-modification enzyme LLaBIII C-terminal specificity" evidence="5">
    <location>
        <begin position="700"/>
        <end position="1059"/>
    </location>
</feature>
<evidence type="ECO:0000313" key="6">
    <source>
        <dbReference type="EMBL" id="QDZ12278.1"/>
    </source>
</evidence>
<evidence type="ECO:0000256" key="4">
    <source>
        <dbReference type="ARBA" id="ARBA00047942"/>
    </source>
</evidence>
<dbReference type="InterPro" id="IPR041635">
    <property type="entry name" value="Type_ISP_LLaBIII_C"/>
</dbReference>
<dbReference type="PRINTS" id="PR00507">
    <property type="entry name" value="N12N6MTFRASE"/>
</dbReference>
<keyword evidence="2 6" id="KW-0489">Methyltransferase</keyword>
<dbReference type="AlphaFoldDB" id="A0A5B8LV95"/>
<sequence length="1066" mass="119995">MQISDYLDQVRSAYSSGHATEHSYRPALYALFKSIDPALAVINEPKKSEAGMPDFLFQRGDIPVGWAEAKDIDKDVIKLKGYSIEQRRRYEAAYANLIYTNGVDFEFIREGQQVHFVSIADFVMGLQPRPENFGELERQLRLFAEQKPITVRSAAKLAEMMAAKAAVIKDEIALALRGDPEFRSGLGGQFKSFKANLLPALEPDEFADLYAETITYGMFAARFHDDHLATFSRQEAMEKLPASNPFLKGLFEYVAGPALPKRLAYIVDDLVQLMRASDPHSLFEDFGRFTARNDPFIHFYEDFLAAYNPKKRKSRGVWYTPEPVVDFIVRAVDEVLKTEFGLADGLADTSKVTVDWDTGTNHPKTGKPITQKRQAHRVQVLDPATGTGTFLAKAVQLIADRVKARAPGKWSGYVEQDLLPRLHGFELLMASYAMCHMKLDMQLTETGYKPSARPPRLSVWLTNALEPAERDVRDLFFQPLAEEARGSGEVKRQTPIMCVIGNPPYSGESANKGEWIKGLMEAYKREPGGKKRLKEKNSKWINKDEHKFLRLASHYVEKNDNGVLAFITSHGYLSDPTLRGMRWELLRVFDKIYVLDLHGNSNRKERAPDGSTDKNVFDIMQGVAIIVAVRKKYHSTSELADVLQKDLWGTRAGKNAALWETSIHSNDWVPVDIRSPNYVFVPRDQDKLTQYEMGVAINLLFLKSGNGIVTKRDQLCVQRSRVAVWETMLAFRDQPEAEVRRAYGIPADVRDWRYDWAKADVLAHFDPAYIQSINYRPFDQRFLLYTGNARGFVGWPVRQIMSSYLAGPNLGLLAPKANRDAAFAHAFVTERPSEAIFLSGTTGSNAMNLPLYFYPDASAQSDAFATGHRALNLDPKLFAAICKAGGIDSADQAGPEDDFRSATGDARPSEVKVFDYVYGVLHSPDYRATYAEFLRIDFPRIPYPASPEVFRDVSKKGEALRRLHLMEANVVGDTPYVFAGEGDDVVAAGYPKFVDGRVHINPNQGFDGVPEVTWNCFVGGYQPAQKWLKDRRGHPLSWDDIGHYQKIVKILTETARIMGEINLPLG</sequence>
<dbReference type="Pfam" id="PF18135">
    <property type="entry name" value="Type_ISP_C"/>
    <property type="match status" value="1"/>
</dbReference>
<evidence type="ECO:0000256" key="3">
    <source>
        <dbReference type="ARBA" id="ARBA00022679"/>
    </source>
</evidence>
<dbReference type="RefSeq" id="WP_146291143.1">
    <property type="nucleotide sequence ID" value="NZ_CP042304.1"/>
</dbReference>
<dbReference type="PANTHER" id="PTHR33841">
    <property type="entry name" value="DNA METHYLTRANSFERASE YEEA-RELATED"/>
    <property type="match status" value="1"/>
</dbReference>
<dbReference type="GO" id="GO:0032259">
    <property type="term" value="P:methylation"/>
    <property type="evidence" value="ECO:0007669"/>
    <property type="project" value="UniProtKB-KW"/>
</dbReference>
<dbReference type="Proteomes" id="UP000315364">
    <property type="component" value="Chromosome"/>
</dbReference>
<name>A0A5B8LV95_9HYPH</name>